<dbReference type="EMBL" id="CAKKTJ010000321">
    <property type="protein sequence ID" value="CAH0479867.1"/>
    <property type="molecule type" value="Genomic_DNA"/>
</dbReference>
<name>A0AAU9LAC4_9STRA</name>
<feature type="region of interest" description="Disordered" evidence="1">
    <location>
        <begin position="404"/>
        <end position="430"/>
    </location>
</feature>
<dbReference type="Proteomes" id="UP001160483">
    <property type="component" value="Unassembled WGS sequence"/>
</dbReference>
<evidence type="ECO:0000256" key="2">
    <source>
        <dbReference type="SAM" id="SignalP"/>
    </source>
</evidence>
<gene>
    <name evidence="4" type="ORF">PBS001_LOCUS7527</name>
    <name evidence="3" type="ORF">PBS003_LOCUS6498</name>
</gene>
<evidence type="ECO:0000313" key="6">
    <source>
        <dbReference type="Proteomes" id="UP001160483"/>
    </source>
</evidence>
<dbReference type="PRINTS" id="PR00733">
    <property type="entry name" value="GLHYDRLASE6"/>
</dbReference>
<dbReference type="GO" id="GO:0004553">
    <property type="term" value="F:hydrolase activity, hydrolyzing O-glycosyl compounds"/>
    <property type="evidence" value="ECO:0007669"/>
    <property type="project" value="InterPro"/>
</dbReference>
<dbReference type="InterPro" id="IPR016288">
    <property type="entry name" value="Beta_cellobiohydrolase"/>
</dbReference>
<organism evidence="3 6">
    <name type="scientific">Peronospora belbahrii</name>
    <dbReference type="NCBI Taxonomy" id="622444"/>
    <lineage>
        <taxon>Eukaryota</taxon>
        <taxon>Sar</taxon>
        <taxon>Stramenopiles</taxon>
        <taxon>Oomycota</taxon>
        <taxon>Peronosporomycetes</taxon>
        <taxon>Peronosporales</taxon>
        <taxon>Peronosporaceae</taxon>
        <taxon>Peronospora</taxon>
    </lineage>
</organism>
<evidence type="ECO:0000256" key="1">
    <source>
        <dbReference type="SAM" id="MobiDB-lite"/>
    </source>
</evidence>
<dbReference type="PANTHER" id="PTHR34876:SF4">
    <property type="entry name" value="1,4-BETA-D-GLUCAN CELLOBIOHYDROLASE C-RELATED"/>
    <property type="match status" value="1"/>
</dbReference>
<dbReference type="PANTHER" id="PTHR34876">
    <property type="match status" value="1"/>
</dbReference>
<keyword evidence="2" id="KW-0732">Signal</keyword>
<dbReference type="Gene3D" id="3.20.20.40">
    <property type="entry name" value="1, 4-beta cellobiohydrolase"/>
    <property type="match status" value="1"/>
</dbReference>
<comment type="caution">
    <text evidence="3">The sequence shown here is derived from an EMBL/GenBank/DDBJ whole genome shotgun (WGS) entry which is preliminary data.</text>
</comment>
<dbReference type="AlphaFoldDB" id="A0AAU9LAC4"/>
<dbReference type="GO" id="GO:0030245">
    <property type="term" value="P:cellulose catabolic process"/>
    <property type="evidence" value="ECO:0007669"/>
    <property type="project" value="InterPro"/>
</dbReference>
<accession>A0AAU9LAC4</accession>
<dbReference type="InterPro" id="IPR036434">
    <property type="entry name" value="Beta_cellobiohydrolase_sf"/>
</dbReference>
<sequence length="453" mass="47990">MVFGAPHSRRWMAVAASSLTLLMSLNVTLADDLCSIAPNSYAQAKIDYPEFLKALDALEQHAIAAWFTDRMSNDERATMLSSMLKQCSEDTRLSIVVYGIPNKDCDAGLSSAGSVKSVKDYKAFLKELTEGVGDRKVLYVVEPDAVGLLAKEGGCGSSAGYLDNLKLAVETLSANANAELYVDIGYWMLADSTNAAKTAPIMQELGKCGRVKGVVINTSNYRSNDECTTYCTNFQTAMGNNDMTCIADTSRNFNGCPTNDWCNVPTAGIGKPPSSETGFSNLDYFMWIKPPGESDGQCTSDAPQAGSFFPESFTKLWNKGYFVSEGGMKTIANVTGDATETSTETGTQATGSYVDQTTPIVSTAGTVASANIDSAHNLTSTPLSVYSGASQDAITTQGTAAISNNIGSSPTSSQLGTQNGLGSQTTQVSSQVGTKYDTSLAVQDYNSSERCLP</sequence>
<dbReference type="Pfam" id="PF01341">
    <property type="entry name" value="Glyco_hydro_6"/>
    <property type="match status" value="1"/>
</dbReference>
<dbReference type="EMBL" id="CAKLCB010000375">
    <property type="protein sequence ID" value="CAH0521067.1"/>
    <property type="molecule type" value="Genomic_DNA"/>
</dbReference>
<evidence type="ECO:0000313" key="3">
    <source>
        <dbReference type="EMBL" id="CAH0479867.1"/>
    </source>
</evidence>
<dbReference type="FunFam" id="3.20.20.40:FF:000003">
    <property type="entry name" value="Glucanase"/>
    <property type="match status" value="1"/>
</dbReference>
<protein>
    <recommendedName>
        <fullName evidence="7">Glucanase</fullName>
    </recommendedName>
</protein>
<feature type="signal peptide" evidence="2">
    <location>
        <begin position="1"/>
        <end position="30"/>
    </location>
</feature>
<keyword evidence="5" id="KW-1185">Reference proteome</keyword>
<dbReference type="Proteomes" id="UP001158986">
    <property type="component" value="Unassembled WGS sequence"/>
</dbReference>
<dbReference type="SUPFAM" id="SSF51989">
    <property type="entry name" value="Glycosyl hydrolases family 6, cellulases"/>
    <property type="match status" value="1"/>
</dbReference>
<evidence type="ECO:0000313" key="5">
    <source>
        <dbReference type="Proteomes" id="UP001158986"/>
    </source>
</evidence>
<proteinExistence type="predicted"/>
<evidence type="ECO:0000313" key="4">
    <source>
        <dbReference type="EMBL" id="CAH0521067.1"/>
    </source>
</evidence>
<evidence type="ECO:0008006" key="7">
    <source>
        <dbReference type="Google" id="ProtNLM"/>
    </source>
</evidence>
<reference evidence="3 5" key="1">
    <citation type="submission" date="2021-11" db="EMBL/GenBank/DDBJ databases">
        <authorList>
            <person name="Islam A."/>
            <person name="Islam S."/>
            <person name="Flora M.S."/>
            <person name="Rahman M."/>
            <person name="Ziaur R.M."/>
            <person name="Epstein J.H."/>
            <person name="Hassan M."/>
            <person name="Klassen M."/>
            <person name="Woodard K."/>
            <person name="Webb A."/>
            <person name="Webby R.J."/>
            <person name="El Zowalaty M.E."/>
        </authorList>
    </citation>
    <scope>NUCLEOTIDE SEQUENCE</scope>
    <source>
        <strain evidence="4">Pbs1</strain>
        <strain evidence="3">Pbs3</strain>
    </source>
</reference>
<feature type="chain" id="PRO_5043526975" description="Glucanase" evidence="2">
    <location>
        <begin position="31"/>
        <end position="453"/>
    </location>
</feature>